<dbReference type="RefSeq" id="WP_169524557.1">
    <property type="nucleotide sequence ID" value="NZ_JAAMPT010000208.1"/>
</dbReference>
<proteinExistence type="predicted"/>
<sequence length="244" mass="28247">MQMKRSSKTTLLFLIPFLVVIFLFSLFIYYSVSNYSEDYLFKLLEARANKVARERIDGETIGKSPLPINETSEKLPHEKDFFFLINEELNVKSEAQKIGINEKFFTDAIQKGSAEFVSKQYLYKGIRYKSKSGDFIVITAAENYFEINQAENLIKTLLFAMGIASLILLYIAISYLTGAIFAGFSYVYLSFKMFYLASLVLVVIIFYDLSKLRLKLYWHQKKLIKLNLDNVIKIENEKEKSVVS</sequence>
<evidence type="ECO:0000313" key="2">
    <source>
        <dbReference type="EMBL" id="NMH25866.1"/>
    </source>
</evidence>
<gene>
    <name evidence="2" type="ORF">G6042_11380</name>
</gene>
<keyword evidence="3" id="KW-1185">Reference proteome</keyword>
<accession>A0ABX1QUC3</accession>
<evidence type="ECO:0008006" key="4">
    <source>
        <dbReference type="Google" id="ProtNLM"/>
    </source>
</evidence>
<keyword evidence="1" id="KW-0812">Transmembrane</keyword>
<comment type="caution">
    <text evidence="2">The sequence shown here is derived from an EMBL/GenBank/DDBJ whole genome shotgun (WGS) entry which is preliminary data.</text>
</comment>
<dbReference type="EMBL" id="JAAMPT010000208">
    <property type="protein sequence ID" value="NMH25866.1"/>
    <property type="molecule type" value="Genomic_DNA"/>
</dbReference>
<reference evidence="2 3" key="1">
    <citation type="submission" date="2020-02" db="EMBL/GenBank/DDBJ databases">
        <title>Flavobacterium sp. genome.</title>
        <authorList>
            <person name="Jung H.S."/>
            <person name="Baek J.H."/>
            <person name="Jeon C.O."/>
        </authorList>
    </citation>
    <scope>NUCLEOTIDE SEQUENCE [LARGE SCALE GENOMIC DNA]</scope>
    <source>
        <strain evidence="2 3">SE-s27</strain>
    </source>
</reference>
<feature type="transmembrane region" description="Helical" evidence="1">
    <location>
        <begin position="12"/>
        <end position="32"/>
    </location>
</feature>
<organism evidence="2 3">
    <name type="scientific">Flavobacterium solisilvae</name>
    <dbReference type="NCBI Taxonomy" id="1852019"/>
    <lineage>
        <taxon>Bacteria</taxon>
        <taxon>Pseudomonadati</taxon>
        <taxon>Bacteroidota</taxon>
        <taxon>Flavobacteriia</taxon>
        <taxon>Flavobacteriales</taxon>
        <taxon>Flavobacteriaceae</taxon>
        <taxon>Flavobacterium</taxon>
    </lineage>
</organism>
<name>A0ABX1QUC3_9FLAO</name>
<feature type="transmembrane region" description="Helical" evidence="1">
    <location>
        <begin position="193"/>
        <end position="210"/>
    </location>
</feature>
<protein>
    <recommendedName>
        <fullName evidence="4">Sensor histidine kinase</fullName>
    </recommendedName>
</protein>
<evidence type="ECO:0000256" key="1">
    <source>
        <dbReference type="SAM" id="Phobius"/>
    </source>
</evidence>
<keyword evidence="1" id="KW-1133">Transmembrane helix</keyword>
<dbReference type="Proteomes" id="UP000767947">
    <property type="component" value="Unassembled WGS sequence"/>
</dbReference>
<evidence type="ECO:0000313" key="3">
    <source>
        <dbReference type="Proteomes" id="UP000767947"/>
    </source>
</evidence>
<feature type="transmembrane region" description="Helical" evidence="1">
    <location>
        <begin position="157"/>
        <end position="187"/>
    </location>
</feature>
<keyword evidence="1" id="KW-0472">Membrane</keyword>